<evidence type="ECO:0008006" key="4">
    <source>
        <dbReference type="Google" id="ProtNLM"/>
    </source>
</evidence>
<dbReference type="KEGG" id="tab:CIG75_03980"/>
<keyword evidence="1" id="KW-0732">Signal</keyword>
<dbReference type="RefSeq" id="WP_094235480.1">
    <property type="nucleotide sequence ID" value="NZ_CP022657.1"/>
</dbReference>
<evidence type="ECO:0000313" key="2">
    <source>
        <dbReference type="EMBL" id="ASS74224.1"/>
    </source>
</evidence>
<evidence type="ECO:0000313" key="3">
    <source>
        <dbReference type="Proteomes" id="UP000214688"/>
    </source>
</evidence>
<dbReference type="PROSITE" id="PS51257">
    <property type="entry name" value="PROKAR_LIPOPROTEIN"/>
    <property type="match status" value="1"/>
</dbReference>
<sequence>MNMRKFLVLFCFLMLATGCSSTQQYSSETAIQNGDVISEGPKTGNLDKFYKFLSDMESQQPSDVKITRYTKEGDPIFFTMQYDGKKIKVFIDSSKDKFGGGTQTFQCLSIEKDEHAYETEYSLTGCDISSPLNILIVEKK</sequence>
<accession>A0A223CYH9</accession>
<dbReference type="Pfam" id="PF14275">
    <property type="entry name" value="DUF4362"/>
    <property type="match status" value="1"/>
</dbReference>
<dbReference type="InterPro" id="IPR025372">
    <property type="entry name" value="DUF4362"/>
</dbReference>
<reference evidence="2 3" key="1">
    <citation type="journal article" date="2015" name="Int. J. Syst. Evol. Microbiol.">
        <title>Tumebacillus algifaecis sp. nov., isolated from decomposing algal scum.</title>
        <authorList>
            <person name="Wu Y.F."/>
            <person name="Zhang B."/>
            <person name="Xing P."/>
            <person name="Wu Q.L."/>
            <person name="Liu S.J."/>
        </authorList>
    </citation>
    <scope>NUCLEOTIDE SEQUENCE [LARGE SCALE GENOMIC DNA]</scope>
    <source>
        <strain evidence="2 3">THMBR28</strain>
    </source>
</reference>
<feature type="signal peptide" evidence="1">
    <location>
        <begin position="1"/>
        <end position="22"/>
    </location>
</feature>
<dbReference type="AlphaFoldDB" id="A0A223CYH9"/>
<gene>
    <name evidence="2" type="ORF">CIG75_03980</name>
</gene>
<dbReference type="EMBL" id="CP022657">
    <property type="protein sequence ID" value="ASS74224.1"/>
    <property type="molecule type" value="Genomic_DNA"/>
</dbReference>
<name>A0A223CYH9_9BACL</name>
<proteinExistence type="predicted"/>
<evidence type="ECO:0000256" key="1">
    <source>
        <dbReference type="SAM" id="SignalP"/>
    </source>
</evidence>
<feature type="chain" id="PRO_5039259073" description="DUF4362 domain-containing protein" evidence="1">
    <location>
        <begin position="23"/>
        <end position="140"/>
    </location>
</feature>
<dbReference type="Proteomes" id="UP000214688">
    <property type="component" value="Chromosome"/>
</dbReference>
<protein>
    <recommendedName>
        <fullName evidence="4">DUF4362 domain-containing protein</fullName>
    </recommendedName>
</protein>
<keyword evidence="3" id="KW-1185">Reference proteome</keyword>
<dbReference type="OrthoDB" id="1912370at2"/>
<organism evidence="2 3">
    <name type="scientific">Tumebacillus algifaecis</name>
    <dbReference type="NCBI Taxonomy" id="1214604"/>
    <lineage>
        <taxon>Bacteria</taxon>
        <taxon>Bacillati</taxon>
        <taxon>Bacillota</taxon>
        <taxon>Bacilli</taxon>
        <taxon>Bacillales</taxon>
        <taxon>Alicyclobacillaceae</taxon>
        <taxon>Tumebacillus</taxon>
    </lineage>
</organism>